<reference evidence="1" key="1">
    <citation type="submission" date="2020-02" db="EMBL/GenBank/DDBJ databases">
        <authorList>
            <person name="Meier V. D."/>
        </authorList>
    </citation>
    <scope>NUCLEOTIDE SEQUENCE</scope>
    <source>
        <strain evidence="1">AVDCRST_MAG75</strain>
    </source>
</reference>
<accession>A0A6J4P6G8</accession>
<organism evidence="1">
    <name type="scientific">uncultured Propionibacteriaceae bacterium</name>
    <dbReference type="NCBI Taxonomy" id="257457"/>
    <lineage>
        <taxon>Bacteria</taxon>
        <taxon>Bacillati</taxon>
        <taxon>Actinomycetota</taxon>
        <taxon>Actinomycetes</taxon>
        <taxon>Propionibacteriales</taxon>
        <taxon>Propionibacteriaceae</taxon>
        <taxon>environmental samples</taxon>
    </lineage>
</organism>
<dbReference type="EMBL" id="CADCUO010000169">
    <property type="protein sequence ID" value="CAA9405792.1"/>
    <property type="molecule type" value="Genomic_DNA"/>
</dbReference>
<protein>
    <submittedName>
        <fullName evidence="1">Uncharacterized protein</fullName>
    </submittedName>
</protein>
<sequence>GQPDRDRHGRIDEVGRLISSKHHRCRAGDGPPRDLALDTAGDGCELSGRNVRSVPVPAPTQARGAVVGLLRTGRSSL</sequence>
<feature type="non-terminal residue" evidence="1">
    <location>
        <position position="77"/>
    </location>
</feature>
<dbReference type="AlphaFoldDB" id="A0A6J4P6G8"/>
<gene>
    <name evidence="1" type="ORF">AVDCRST_MAG75-2429</name>
</gene>
<proteinExistence type="predicted"/>
<feature type="non-terminal residue" evidence="1">
    <location>
        <position position="1"/>
    </location>
</feature>
<evidence type="ECO:0000313" key="1">
    <source>
        <dbReference type="EMBL" id="CAA9405792.1"/>
    </source>
</evidence>
<name>A0A6J4P6G8_9ACTN</name>